<organism evidence="11 12">
    <name type="scientific">Pilibacter termitis</name>
    <dbReference type="NCBI Taxonomy" id="263852"/>
    <lineage>
        <taxon>Bacteria</taxon>
        <taxon>Bacillati</taxon>
        <taxon>Bacillota</taxon>
        <taxon>Bacilli</taxon>
        <taxon>Lactobacillales</taxon>
        <taxon>Enterococcaceae</taxon>
        <taxon>Pilibacter</taxon>
    </lineage>
</organism>
<keyword evidence="12" id="KW-1185">Reference proteome</keyword>
<feature type="binding site" evidence="10">
    <location>
        <position position="148"/>
    </location>
    <ligand>
        <name>Mn(2+)</name>
        <dbReference type="ChEBI" id="CHEBI:29035"/>
    </ligand>
</feature>
<comment type="function">
    <text evidence="10">CRISPR (clustered regularly interspaced short palindromic repeat), is an adaptive immune system that provides protection against mobile genetic elements (viruses, transposable elements and conjugative plasmids). CRISPR clusters contain spacers, sequences complementary to antecedent mobile elements, and target invading nucleic acids. CRISPR clusters are transcribed and processed into CRISPR RNA (crRNA). Acts as a dsDNA endonuclease. Involved in the integration of spacer DNA into the CRISPR cassette.</text>
</comment>
<keyword evidence="5 10" id="KW-0460">Magnesium</keyword>
<dbReference type="PANTHER" id="PTHR34353:SF2">
    <property type="entry name" value="CRISPR-ASSOCIATED ENDONUCLEASE CAS1 1"/>
    <property type="match status" value="1"/>
</dbReference>
<evidence type="ECO:0000256" key="2">
    <source>
        <dbReference type="ARBA" id="ARBA00022723"/>
    </source>
</evidence>
<evidence type="ECO:0000313" key="11">
    <source>
        <dbReference type="EMBL" id="SJZ53047.1"/>
    </source>
</evidence>
<dbReference type="CDD" id="cd09720">
    <property type="entry name" value="Cas1_II"/>
    <property type="match status" value="1"/>
</dbReference>
<keyword evidence="1 10" id="KW-0540">Nuclease</keyword>
<evidence type="ECO:0000256" key="4">
    <source>
        <dbReference type="ARBA" id="ARBA00022801"/>
    </source>
</evidence>
<evidence type="ECO:0000256" key="10">
    <source>
        <dbReference type="HAMAP-Rule" id="MF_01470"/>
    </source>
</evidence>
<keyword evidence="2 10" id="KW-0479">Metal-binding</keyword>
<comment type="subunit">
    <text evidence="9 10">Homodimer, forms a heterotetramer with a Cas2 homodimer.</text>
</comment>
<gene>
    <name evidence="10" type="primary">cas1</name>
    <name evidence="11" type="ORF">SAMN02745116_00645</name>
</gene>
<dbReference type="InterPro" id="IPR002729">
    <property type="entry name" value="CRISPR-assoc_Cas1"/>
</dbReference>
<dbReference type="HAMAP" id="MF_01470">
    <property type="entry name" value="Cas1"/>
    <property type="match status" value="1"/>
</dbReference>
<dbReference type="InterPro" id="IPR019855">
    <property type="entry name" value="CRISPR-assoc_Cas1_NMENI"/>
</dbReference>
<sequence length="292" mass="34552">MTWRTVVINQHCKLSYQNNHLIFKSSEGVEKIHLSEIHTLLLETTDIAITTALIFKLAKYNVRLIFCDDKRNPLGELTQYYGSHDSSKKLNQQLMWEENVKKEVWTQVIRQKIDNQRRHLMKNDYLAEAEMLSGYLEQLQLFDTSNREGHSAKVYFNALFGKKFTRDEPSEINAFLDYGYSLLLSIFNREIVKNGHLTQLGLKHSNYFNHFNLSSDLMEPFRVVVDEKVYELRNKNFAKNKHHLFEIFNQTYCYNNNEMYLVNIVEHYVKKTLQALAEADATKMMEFRISEL</sequence>
<dbReference type="GO" id="GO:0043571">
    <property type="term" value="P:maintenance of CRISPR repeat elements"/>
    <property type="evidence" value="ECO:0007669"/>
    <property type="project" value="UniProtKB-UniRule"/>
</dbReference>
<dbReference type="GO" id="GO:0004520">
    <property type="term" value="F:DNA endonuclease activity"/>
    <property type="evidence" value="ECO:0007669"/>
    <property type="project" value="InterPro"/>
</dbReference>
<dbReference type="Proteomes" id="UP000190328">
    <property type="component" value="Unassembled WGS sequence"/>
</dbReference>
<dbReference type="InterPro" id="IPR042206">
    <property type="entry name" value="CRISPR-assoc_Cas1_C"/>
</dbReference>
<dbReference type="NCBIfam" id="TIGR03639">
    <property type="entry name" value="cas1_NMENI"/>
    <property type="match status" value="1"/>
</dbReference>
<keyword evidence="6 10" id="KW-0051">Antiviral defense</keyword>
<dbReference type="OrthoDB" id="9803119at2"/>
<dbReference type="EC" id="3.1.-.-" evidence="10"/>
<evidence type="ECO:0000256" key="1">
    <source>
        <dbReference type="ARBA" id="ARBA00022722"/>
    </source>
</evidence>
<dbReference type="InterPro" id="IPR042211">
    <property type="entry name" value="CRISPR-assoc_Cas1_N"/>
</dbReference>
<keyword evidence="4 10" id="KW-0378">Hydrolase</keyword>
<keyword evidence="8 10" id="KW-0464">Manganese</keyword>
<protein>
    <recommendedName>
        <fullName evidence="10">CRISPR-associated endonuclease Cas1</fullName>
        <ecNumber evidence="10">3.1.-.-</ecNumber>
    </recommendedName>
</protein>
<dbReference type="Gene3D" id="1.20.120.920">
    <property type="entry name" value="CRISPR-associated endonuclease Cas1, C-terminal domain"/>
    <property type="match status" value="1"/>
</dbReference>
<dbReference type="PANTHER" id="PTHR34353">
    <property type="entry name" value="CRISPR-ASSOCIATED ENDONUCLEASE CAS1 1"/>
    <property type="match status" value="1"/>
</dbReference>
<evidence type="ECO:0000256" key="8">
    <source>
        <dbReference type="ARBA" id="ARBA00023211"/>
    </source>
</evidence>
<dbReference type="Gene3D" id="3.100.10.20">
    <property type="entry name" value="CRISPR-associated endonuclease Cas1, N-terminal domain"/>
    <property type="match status" value="1"/>
</dbReference>
<feature type="binding site" evidence="10">
    <location>
        <position position="219"/>
    </location>
    <ligand>
        <name>Mn(2+)</name>
        <dbReference type="ChEBI" id="CHEBI:29035"/>
    </ligand>
</feature>
<evidence type="ECO:0000256" key="3">
    <source>
        <dbReference type="ARBA" id="ARBA00022759"/>
    </source>
</evidence>
<feature type="binding site" evidence="10">
    <location>
        <position position="204"/>
    </location>
    <ligand>
        <name>Mn(2+)</name>
        <dbReference type="ChEBI" id="CHEBI:29035"/>
    </ligand>
</feature>
<dbReference type="GO" id="GO:0046872">
    <property type="term" value="F:metal ion binding"/>
    <property type="evidence" value="ECO:0007669"/>
    <property type="project" value="UniProtKB-UniRule"/>
</dbReference>
<dbReference type="InterPro" id="IPR050646">
    <property type="entry name" value="Cas1"/>
</dbReference>
<keyword evidence="7 10" id="KW-0238">DNA-binding</keyword>
<dbReference type="Pfam" id="PF01867">
    <property type="entry name" value="Cas_Cas1"/>
    <property type="match status" value="1"/>
</dbReference>
<dbReference type="STRING" id="263852.SAMN02745116_00645"/>
<dbReference type="EMBL" id="FUXI01000005">
    <property type="protein sequence ID" value="SJZ53047.1"/>
    <property type="molecule type" value="Genomic_DNA"/>
</dbReference>
<keyword evidence="3 10" id="KW-0255">Endonuclease</keyword>
<evidence type="ECO:0000256" key="7">
    <source>
        <dbReference type="ARBA" id="ARBA00023125"/>
    </source>
</evidence>
<evidence type="ECO:0000256" key="9">
    <source>
        <dbReference type="ARBA" id="ARBA00038592"/>
    </source>
</evidence>
<comment type="similarity">
    <text evidence="10">Belongs to the CRISPR-associated endonuclease Cas1 family.</text>
</comment>
<dbReference type="NCBIfam" id="TIGR00287">
    <property type="entry name" value="cas1"/>
    <property type="match status" value="1"/>
</dbReference>
<proteinExistence type="inferred from homology"/>
<accession>A0A1T4LEQ9</accession>
<comment type="cofactor">
    <cofactor evidence="10">
        <name>Mg(2+)</name>
        <dbReference type="ChEBI" id="CHEBI:18420"/>
    </cofactor>
    <cofactor evidence="10">
        <name>Mn(2+)</name>
        <dbReference type="ChEBI" id="CHEBI:29035"/>
    </cofactor>
</comment>
<dbReference type="GO" id="GO:0003677">
    <property type="term" value="F:DNA binding"/>
    <property type="evidence" value="ECO:0007669"/>
    <property type="project" value="UniProtKB-KW"/>
</dbReference>
<dbReference type="AlphaFoldDB" id="A0A1T4LEQ9"/>
<reference evidence="11 12" key="1">
    <citation type="submission" date="2017-02" db="EMBL/GenBank/DDBJ databases">
        <authorList>
            <person name="Peterson S.W."/>
        </authorList>
    </citation>
    <scope>NUCLEOTIDE SEQUENCE [LARGE SCALE GENOMIC DNA]</scope>
    <source>
        <strain evidence="11 12">ATCC BAA-1030</strain>
    </source>
</reference>
<dbReference type="GO" id="GO:0016787">
    <property type="term" value="F:hydrolase activity"/>
    <property type="evidence" value="ECO:0007669"/>
    <property type="project" value="UniProtKB-KW"/>
</dbReference>
<evidence type="ECO:0000256" key="6">
    <source>
        <dbReference type="ARBA" id="ARBA00023118"/>
    </source>
</evidence>
<dbReference type="GO" id="GO:0051607">
    <property type="term" value="P:defense response to virus"/>
    <property type="evidence" value="ECO:0007669"/>
    <property type="project" value="UniProtKB-UniRule"/>
</dbReference>
<name>A0A1T4LEQ9_9ENTE</name>
<evidence type="ECO:0000256" key="5">
    <source>
        <dbReference type="ARBA" id="ARBA00022842"/>
    </source>
</evidence>
<evidence type="ECO:0000313" key="12">
    <source>
        <dbReference type="Proteomes" id="UP000190328"/>
    </source>
</evidence>
<dbReference type="RefSeq" id="WP_078806602.1">
    <property type="nucleotide sequence ID" value="NZ_FUXI01000005.1"/>
</dbReference>